<feature type="domain" description="Membrane transport protein MMPL" evidence="9">
    <location>
        <begin position="441"/>
        <end position="646"/>
    </location>
</feature>
<feature type="transmembrane region" description="Helical" evidence="7">
    <location>
        <begin position="253"/>
        <end position="271"/>
    </location>
</feature>
<feature type="transmembrane region" description="Helical" evidence="7">
    <location>
        <begin position="277"/>
        <end position="301"/>
    </location>
</feature>
<feature type="transmembrane region" description="Helical" evidence="7">
    <location>
        <begin position="148"/>
        <end position="168"/>
    </location>
</feature>
<evidence type="ECO:0000256" key="7">
    <source>
        <dbReference type="SAM" id="Phobius"/>
    </source>
</evidence>
<evidence type="ECO:0000256" key="5">
    <source>
        <dbReference type="ARBA" id="ARBA00022989"/>
    </source>
</evidence>
<feature type="signal peptide" evidence="8">
    <location>
        <begin position="1"/>
        <end position="27"/>
    </location>
</feature>
<feature type="transmembrane region" description="Helical" evidence="7">
    <location>
        <begin position="475"/>
        <end position="494"/>
    </location>
</feature>
<reference evidence="11" key="1">
    <citation type="journal article" date="2019" name="Int. J. Syst. Evol. Microbiol.">
        <title>The Global Catalogue of Microorganisms (GCM) 10K type strain sequencing project: providing services to taxonomists for standard genome sequencing and annotation.</title>
        <authorList>
            <consortium name="The Broad Institute Genomics Platform"/>
            <consortium name="The Broad Institute Genome Sequencing Center for Infectious Disease"/>
            <person name="Wu L."/>
            <person name="Ma J."/>
        </authorList>
    </citation>
    <scope>NUCLEOTIDE SEQUENCE [LARGE SCALE GENOMIC DNA]</scope>
    <source>
        <strain evidence="11">CGMCC 1.15399</strain>
    </source>
</reference>
<evidence type="ECO:0000256" key="3">
    <source>
        <dbReference type="ARBA" id="ARBA00022475"/>
    </source>
</evidence>
<evidence type="ECO:0000313" key="10">
    <source>
        <dbReference type="EMBL" id="MFD1537060.1"/>
    </source>
</evidence>
<feature type="transmembrane region" description="Helical" evidence="7">
    <location>
        <begin position="335"/>
        <end position="353"/>
    </location>
</feature>
<keyword evidence="4 7" id="KW-0812">Transmembrane</keyword>
<keyword evidence="3" id="KW-1003">Cell membrane</keyword>
<dbReference type="InterPro" id="IPR004869">
    <property type="entry name" value="MMPL_dom"/>
</dbReference>
<feature type="domain" description="Membrane transport protein MMPL" evidence="9">
    <location>
        <begin position="95"/>
        <end position="334"/>
    </location>
</feature>
<feature type="transmembrane region" description="Helical" evidence="7">
    <location>
        <begin position="610"/>
        <end position="631"/>
    </location>
</feature>
<evidence type="ECO:0000256" key="4">
    <source>
        <dbReference type="ARBA" id="ARBA00022692"/>
    </source>
</evidence>
<evidence type="ECO:0000256" key="2">
    <source>
        <dbReference type="ARBA" id="ARBA00010157"/>
    </source>
</evidence>
<keyword evidence="8" id="KW-0732">Signal</keyword>
<comment type="caution">
    <text evidence="10">The sequence shown here is derived from an EMBL/GenBank/DDBJ whole genome shotgun (WGS) entry which is preliminary data.</text>
</comment>
<evidence type="ECO:0000313" key="11">
    <source>
        <dbReference type="Proteomes" id="UP001597097"/>
    </source>
</evidence>
<gene>
    <name evidence="10" type="ORF">ACFSJ0_08455</name>
</gene>
<comment type="subcellular location">
    <subcellularLocation>
        <location evidence="1">Cell membrane</location>
        <topology evidence="1">Multi-pass membrane protein</topology>
    </subcellularLocation>
</comment>
<evidence type="ECO:0000256" key="8">
    <source>
        <dbReference type="SAM" id="SignalP"/>
    </source>
</evidence>
<keyword evidence="6 7" id="KW-0472">Membrane</keyword>
<sequence>MIGFCIRHRRLVLLLWLALTAALIAAAATWPGPSDDDFTLPDSESGQAAELLGPVADGPPGALVLSAPSGVTAPPVRSAVTDLLARMTAIPGVRTFDQRVSADGTVATIPLDYPDAATADRLAGLRDAFHGPGVTAELSGDDFATSTGGGATEGLGLLAAAVVMLVAFRSVIAAALPLIIGVTGVACGVTLLTLLSNVAGTPGFAVYLTIMLGLGTGIDYALLIVTRFRTSLAEGLSVDAAIVKAMRTAGRSVLLAGVTVIVTGAGILFLGPSLGGGIALAAGCGVLMVMLASLTLLPALLRMIGSGIDRFALPRRTGKPPLAYRWSRVVQRRPWVAGTLALGLLVLLALPALQLRVGWSDASDRPVSDTTRRAHDLLSRGFGPGMEGPLVLVVAPRAGAPSLDDVVGRARATAGVAQAFPLGERAAMVVPTGGPQDEATTGLIHRLRAELPAPVLVTGSTAAAIDYARFSGERLPWTVGAVLLASFVLLLFVFRSVVLPLKAIAVNLLSIGAAFGVIVAVFQWDVLGRASAGPIDAWVPMMLFVITFGLSMDYEVFLLSRIREEYRLGRGNSGAVAAGLGATARVISAAATIMFCVFAAFGTFDDRPLQIMGIGLAAAVLVDATVVRLVLVPSIMEVLGERAWWFPRLSSARLPLTGNVP</sequence>
<feature type="transmembrane region" description="Helical" evidence="7">
    <location>
        <begin position="204"/>
        <end position="225"/>
    </location>
</feature>
<dbReference type="Proteomes" id="UP001597097">
    <property type="component" value="Unassembled WGS sequence"/>
</dbReference>
<dbReference type="PANTHER" id="PTHR33406">
    <property type="entry name" value="MEMBRANE PROTEIN MJ1562-RELATED"/>
    <property type="match status" value="1"/>
</dbReference>
<dbReference type="RefSeq" id="WP_219535826.1">
    <property type="nucleotide sequence ID" value="NZ_JAHKRM010000027.1"/>
</dbReference>
<protein>
    <submittedName>
        <fullName evidence="10">MMPL family transporter</fullName>
    </submittedName>
</protein>
<feature type="chain" id="PRO_5047305385" evidence="8">
    <location>
        <begin position="28"/>
        <end position="661"/>
    </location>
</feature>
<feature type="transmembrane region" description="Helical" evidence="7">
    <location>
        <begin position="538"/>
        <end position="559"/>
    </location>
</feature>
<evidence type="ECO:0000256" key="6">
    <source>
        <dbReference type="ARBA" id="ARBA00023136"/>
    </source>
</evidence>
<dbReference type="EMBL" id="JBHUCM010000008">
    <property type="protein sequence ID" value="MFD1537060.1"/>
    <property type="molecule type" value="Genomic_DNA"/>
</dbReference>
<proteinExistence type="inferred from homology"/>
<comment type="similarity">
    <text evidence="2">Belongs to the resistance-nodulation-cell division (RND) (TC 2.A.6) family. MmpL subfamily.</text>
</comment>
<accession>A0ABW4G3V1</accession>
<dbReference type="PANTHER" id="PTHR33406:SF11">
    <property type="entry name" value="MEMBRANE PROTEIN SCO6666-RELATED"/>
    <property type="match status" value="1"/>
</dbReference>
<dbReference type="Pfam" id="PF03176">
    <property type="entry name" value="MMPL"/>
    <property type="match status" value="2"/>
</dbReference>
<evidence type="ECO:0000256" key="1">
    <source>
        <dbReference type="ARBA" id="ARBA00004651"/>
    </source>
</evidence>
<evidence type="ECO:0000259" key="9">
    <source>
        <dbReference type="Pfam" id="PF03176"/>
    </source>
</evidence>
<feature type="transmembrane region" description="Helical" evidence="7">
    <location>
        <begin position="506"/>
        <end position="526"/>
    </location>
</feature>
<keyword evidence="5 7" id="KW-1133">Transmembrane helix</keyword>
<keyword evidence="11" id="KW-1185">Reference proteome</keyword>
<organism evidence="10 11">
    <name type="scientific">Nonomuraea guangzhouensis</name>
    <dbReference type="NCBI Taxonomy" id="1291555"/>
    <lineage>
        <taxon>Bacteria</taxon>
        <taxon>Bacillati</taxon>
        <taxon>Actinomycetota</taxon>
        <taxon>Actinomycetes</taxon>
        <taxon>Streptosporangiales</taxon>
        <taxon>Streptosporangiaceae</taxon>
        <taxon>Nonomuraea</taxon>
    </lineage>
</organism>
<name>A0ABW4G3V1_9ACTN</name>
<feature type="transmembrane region" description="Helical" evidence="7">
    <location>
        <begin position="175"/>
        <end position="198"/>
    </location>
</feature>
<feature type="transmembrane region" description="Helical" evidence="7">
    <location>
        <begin position="580"/>
        <end position="604"/>
    </location>
</feature>
<dbReference type="InterPro" id="IPR050545">
    <property type="entry name" value="Mycobact_MmpL"/>
</dbReference>